<evidence type="ECO:0008006" key="4">
    <source>
        <dbReference type="Google" id="ProtNLM"/>
    </source>
</evidence>
<dbReference type="Proteomes" id="UP001163203">
    <property type="component" value="Chromosome"/>
</dbReference>
<proteinExistence type="predicted"/>
<evidence type="ECO:0000256" key="1">
    <source>
        <dbReference type="SAM" id="SignalP"/>
    </source>
</evidence>
<feature type="chain" id="PRO_5046919545" description="Superoxide dismutase" evidence="1">
    <location>
        <begin position="35"/>
        <end position="325"/>
    </location>
</feature>
<dbReference type="InterPro" id="IPR053224">
    <property type="entry name" value="Sensory_adhesion_molecule"/>
</dbReference>
<evidence type="ECO:0000313" key="2">
    <source>
        <dbReference type="EMBL" id="WAL66537.1"/>
    </source>
</evidence>
<organism evidence="2 3">
    <name type="scientific">Amycolatopsis cynarae</name>
    <dbReference type="NCBI Taxonomy" id="2995223"/>
    <lineage>
        <taxon>Bacteria</taxon>
        <taxon>Bacillati</taxon>
        <taxon>Actinomycetota</taxon>
        <taxon>Actinomycetes</taxon>
        <taxon>Pseudonocardiales</taxon>
        <taxon>Pseudonocardiaceae</taxon>
        <taxon>Amycolatopsis</taxon>
    </lineage>
</organism>
<sequence length="325" mass="34058">MSTRTSAHGTWRRVLFTLTATSTALVSLALPATAAPAHVREDSTITINGGNAFPESVAADNRYVYTTSIGDGTVYRGRLGAKALAPFLPGGQDGRTQATGIKITGNRLLVAGAFTGRFFVYTNAGKLVSAYTVPGTGEPTLVNDAAVTPDGDVYITDSFRAVVYRIPAAEVNSPATGAHRTLEVAYHLPDYVAGQSNGNGIVATPDGRSLIIGYWYSGALYRLTLATGEVRKIAAPALTSADGIALRGNTLYIARSVNNEIATVRLSGDDAATVVSERTYPGADTTTGVAVSGDRLLVTNSQMDTYLYGTPLTSPVFTVESLPLR</sequence>
<dbReference type="SUPFAM" id="SSF101898">
    <property type="entry name" value="NHL repeat"/>
    <property type="match status" value="1"/>
</dbReference>
<name>A0ABY7B3P0_9PSEU</name>
<reference evidence="2" key="1">
    <citation type="submission" date="2022-11" db="EMBL/GenBank/DDBJ databases">
        <authorList>
            <person name="Mo P."/>
        </authorList>
    </citation>
    <scope>NUCLEOTIDE SEQUENCE</scope>
    <source>
        <strain evidence="2">HUAS 11-8</strain>
    </source>
</reference>
<dbReference type="InterPro" id="IPR015943">
    <property type="entry name" value="WD40/YVTN_repeat-like_dom_sf"/>
</dbReference>
<protein>
    <recommendedName>
        <fullName evidence="4">Superoxide dismutase</fullName>
    </recommendedName>
</protein>
<dbReference type="Gene3D" id="2.130.10.10">
    <property type="entry name" value="YVTN repeat-like/Quinoprotein amine dehydrogenase"/>
    <property type="match status" value="1"/>
</dbReference>
<accession>A0ABY7B3P0</accession>
<gene>
    <name evidence="2" type="ORF">ORV05_01580</name>
</gene>
<dbReference type="RefSeq" id="WP_268756670.1">
    <property type="nucleotide sequence ID" value="NZ_CP113836.1"/>
</dbReference>
<dbReference type="PANTHER" id="PTHR31460:SF3">
    <property type="entry name" value="MESOCENTIN"/>
    <property type="match status" value="1"/>
</dbReference>
<evidence type="ECO:0000313" key="3">
    <source>
        <dbReference type="Proteomes" id="UP001163203"/>
    </source>
</evidence>
<dbReference type="PANTHER" id="PTHR31460">
    <property type="match status" value="1"/>
</dbReference>
<keyword evidence="3" id="KW-1185">Reference proteome</keyword>
<dbReference type="EMBL" id="CP113836">
    <property type="protein sequence ID" value="WAL66537.1"/>
    <property type="molecule type" value="Genomic_DNA"/>
</dbReference>
<feature type="signal peptide" evidence="1">
    <location>
        <begin position="1"/>
        <end position="34"/>
    </location>
</feature>
<keyword evidence="1" id="KW-0732">Signal</keyword>